<keyword evidence="3" id="KW-0695">RNA-directed DNA polymerase</keyword>
<keyword evidence="3" id="KW-0808">Transferase</keyword>
<dbReference type="GO" id="GO:0003964">
    <property type="term" value="F:RNA-directed DNA polymerase activity"/>
    <property type="evidence" value="ECO:0007669"/>
    <property type="project" value="UniProtKB-KW"/>
</dbReference>
<evidence type="ECO:0000313" key="3">
    <source>
        <dbReference type="EMBL" id="JAC88090.1"/>
    </source>
</evidence>
<reference evidence="3" key="1">
    <citation type="journal article" date="2015" name="J. Med. Entomol.">
        <title>A Deep Insight Into the Sialotranscriptome of the Chagas Disease Vector, Panstrongylus megistus (Hemiptera: Heteroptera).</title>
        <authorList>
            <person name="Ribeiro J.M."/>
            <person name="Schwarz A."/>
            <person name="Francischetti I.M."/>
        </authorList>
    </citation>
    <scope>NUCLEOTIDE SEQUENCE</scope>
    <source>
        <tissue evidence="3">Salivary glands</tissue>
    </source>
</reference>
<protein>
    <submittedName>
        <fullName evidence="3">Putative rna-directed dna polymerase from mobile element jockey-like protein</fullName>
    </submittedName>
</protein>
<dbReference type="InterPro" id="IPR043502">
    <property type="entry name" value="DNA/RNA_pol_sf"/>
</dbReference>
<evidence type="ECO:0000259" key="2">
    <source>
        <dbReference type="PROSITE" id="PS50878"/>
    </source>
</evidence>
<accession>A0A069DW01</accession>
<evidence type="ECO:0000256" key="1">
    <source>
        <dbReference type="SAM" id="MobiDB-lite"/>
    </source>
</evidence>
<organism evidence="3">
    <name type="scientific">Panstrongylus megistus</name>
    <dbReference type="NCBI Taxonomy" id="65343"/>
    <lineage>
        <taxon>Eukaryota</taxon>
        <taxon>Metazoa</taxon>
        <taxon>Ecdysozoa</taxon>
        <taxon>Arthropoda</taxon>
        <taxon>Hexapoda</taxon>
        <taxon>Insecta</taxon>
        <taxon>Pterygota</taxon>
        <taxon>Neoptera</taxon>
        <taxon>Paraneoptera</taxon>
        <taxon>Hemiptera</taxon>
        <taxon>Heteroptera</taxon>
        <taxon>Panheteroptera</taxon>
        <taxon>Cimicomorpha</taxon>
        <taxon>Reduviidae</taxon>
        <taxon>Triatominae</taxon>
        <taxon>Panstrongylus</taxon>
    </lineage>
</organism>
<dbReference type="CDD" id="cd01650">
    <property type="entry name" value="RT_nLTR_like"/>
    <property type="match status" value="1"/>
</dbReference>
<feature type="domain" description="Reverse transcriptase" evidence="2">
    <location>
        <begin position="224"/>
        <end position="490"/>
    </location>
</feature>
<feature type="non-terminal residue" evidence="3">
    <location>
        <position position="638"/>
    </location>
</feature>
<feature type="non-terminal residue" evidence="3">
    <location>
        <position position="1"/>
    </location>
</feature>
<dbReference type="Pfam" id="PF00078">
    <property type="entry name" value="RVT_1"/>
    <property type="match status" value="1"/>
</dbReference>
<proteinExistence type="evidence at transcript level"/>
<feature type="compositionally biased region" description="Basic residues" evidence="1">
    <location>
        <begin position="628"/>
        <end position="638"/>
    </location>
</feature>
<dbReference type="EMBL" id="GBGD01000799">
    <property type="protein sequence ID" value="JAC88090.1"/>
    <property type="molecule type" value="mRNA"/>
</dbReference>
<feature type="region of interest" description="Disordered" evidence="1">
    <location>
        <begin position="613"/>
        <end position="638"/>
    </location>
</feature>
<dbReference type="PANTHER" id="PTHR19446">
    <property type="entry name" value="REVERSE TRANSCRIPTASES"/>
    <property type="match status" value="1"/>
</dbReference>
<dbReference type="AlphaFoldDB" id="A0A069DW01"/>
<feature type="compositionally biased region" description="Polar residues" evidence="1">
    <location>
        <begin position="613"/>
        <end position="627"/>
    </location>
</feature>
<dbReference type="SUPFAM" id="SSF56672">
    <property type="entry name" value="DNA/RNA polymerases"/>
    <property type="match status" value="1"/>
</dbReference>
<dbReference type="InterPro" id="IPR000477">
    <property type="entry name" value="RT_dom"/>
</dbReference>
<dbReference type="PROSITE" id="PS50878">
    <property type="entry name" value="RT_POL"/>
    <property type="match status" value="1"/>
</dbReference>
<keyword evidence="3" id="KW-0548">Nucleotidyltransferase</keyword>
<sequence length="638" mass="74309">LKTPQQLDDTVYNFTTAIQQSIRQATTNCTTTRTERIPYNLPLYIRSLITQKRRARSLWQRTRYPSHKQHFNQLIRKLKNELHNFYNNQYAEYTKSLTTDDNSLWTATRRILKFQHTSSPLRSTDDTWAKSAQEKAELFAIHLSSVFIPHPDIQDLQHTTEVKTELDTPLPLSLPPKAFTPTQVKQTINNLPKKKSPGYDLITAQVLHQLPKKAIVFLTTIYNSILRTTYYPILWKFYNIKMIPKPGKPTHQPSSYRPISLLSILGKIFERLLLPRLLETVETMKILPNHQFGFRSRHSTIQQAHRVVDTIATSLELNEFCAGVFLDISQAFDRVWHEGLLLKLKQILPSTYYLILNSYLSERFFQVIEGTSQSSIHPILAGVPQGSVLAPLLYSVYTSDLPTHPSTSMYTFADDTAILSTHTDPTLSVRSLQSHLHSLEPWLQKWRIKINPHKSKYIVFTLKRKTLAPVYLYSSSIPLVDHVRYLGLYLDKRLTWNPHTRLKRIELNKRYKLLARLLDHRSKLTLHNKRRLYLSLLAPIWTYGLELYGSAKQSNINRLQTLQSKILRRIVNAPFYVSNLTIHKDLKIPFISELAKSRYNHFHKNLSTHPNPLAANLSSTTLPSNPQRRLRRRWPRDH</sequence>
<name>A0A069DW01_9HEMI</name>